<comment type="subunit">
    <text evidence="13">Homodimer. The cytoplasmic dynein 1 complex consists of two catalytic heavy chains (HCs) and a number of non-catalytic subunits presented by intermediate chains (ICs).</text>
</comment>
<dbReference type="GO" id="GO:0045504">
    <property type="term" value="F:dynein heavy chain binding"/>
    <property type="evidence" value="ECO:0007669"/>
    <property type="project" value="TreeGrafter"/>
</dbReference>
<evidence type="ECO:0000256" key="2">
    <source>
        <dbReference type="ARBA" id="ARBA00022448"/>
    </source>
</evidence>
<comment type="caution">
    <text evidence="14">The sequence shown here is derived from an EMBL/GenBank/DDBJ whole genome shotgun (WGS) entry which is preliminary data.</text>
</comment>
<accession>A0A2P4SZQ4</accession>
<feature type="non-terminal residue" evidence="14">
    <location>
        <position position="1"/>
    </location>
</feature>
<evidence type="ECO:0000256" key="13">
    <source>
        <dbReference type="RuleBase" id="RU366047"/>
    </source>
</evidence>
<keyword evidence="9 13" id="KW-0243">Dynein</keyword>
<comment type="subcellular location">
    <subcellularLocation>
        <location evidence="1 13">Cytoplasm</location>
        <location evidence="1 13">Cytoskeleton</location>
    </subcellularLocation>
</comment>
<keyword evidence="5" id="KW-0597">Phosphoprotein</keyword>
<comment type="function">
    <text evidence="12 13">Acts as one of several non-catalytic accessory components of the cytoplasmic dynein 1 complex that are thought to be involved in linking dynein to cargos and to adapter proteins that regulate dynein function. Cytoplasmic dynein 1 acts as a motor for the intracellular retrograde motility of vesicles and organelles along microtubules. May play a role in binding dynein to membranous organelles or chromosomes.</text>
</comment>
<dbReference type="GO" id="GO:0000226">
    <property type="term" value="P:microtubule cytoskeleton organization"/>
    <property type="evidence" value="ECO:0007669"/>
    <property type="project" value="TreeGrafter"/>
</dbReference>
<evidence type="ECO:0000256" key="12">
    <source>
        <dbReference type="ARBA" id="ARBA00037133"/>
    </source>
</evidence>
<evidence type="ECO:0000256" key="5">
    <source>
        <dbReference type="ARBA" id="ARBA00022553"/>
    </source>
</evidence>
<proteinExistence type="inferred from homology"/>
<keyword evidence="2 13" id="KW-0813">Transport</keyword>
<evidence type="ECO:0000256" key="3">
    <source>
        <dbReference type="ARBA" id="ARBA00022481"/>
    </source>
</evidence>
<evidence type="ECO:0000313" key="15">
    <source>
        <dbReference type="Proteomes" id="UP000237246"/>
    </source>
</evidence>
<keyword evidence="10 13" id="KW-0505">Motor protein</keyword>
<organism evidence="14 15">
    <name type="scientific">Bambusicola thoracicus</name>
    <name type="common">Chinese bamboo-partridge</name>
    <name type="synonym">Perdix thoracica</name>
    <dbReference type="NCBI Taxonomy" id="9083"/>
    <lineage>
        <taxon>Eukaryota</taxon>
        <taxon>Metazoa</taxon>
        <taxon>Chordata</taxon>
        <taxon>Craniata</taxon>
        <taxon>Vertebrata</taxon>
        <taxon>Euteleostomi</taxon>
        <taxon>Archelosauria</taxon>
        <taxon>Archosauria</taxon>
        <taxon>Dinosauria</taxon>
        <taxon>Saurischia</taxon>
        <taxon>Theropoda</taxon>
        <taxon>Coelurosauria</taxon>
        <taxon>Aves</taxon>
        <taxon>Neognathae</taxon>
        <taxon>Galloanserae</taxon>
        <taxon>Galliformes</taxon>
        <taxon>Phasianidae</taxon>
        <taxon>Perdicinae</taxon>
        <taxon>Bambusicola</taxon>
    </lineage>
</organism>
<evidence type="ECO:0000256" key="10">
    <source>
        <dbReference type="ARBA" id="ARBA00023175"/>
    </source>
</evidence>
<comment type="similarity">
    <text evidence="13">Belongs to the dynein light intermediate chain family.</text>
</comment>
<dbReference type="GO" id="GO:0005868">
    <property type="term" value="C:cytoplasmic dynein complex"/>
    <property type="evidence" value="ECO:0007669"/>
    <property type="project" value="UniProtKB-UniRule"/>
</dbReference>
<keyword evidence="6 13" id="KW-0493">Microtubule</keyword>
<dbReference type="GO" id="GO:0005813">
    <property type="term" value="C:centrosome"/>
    <property type="evidence" value="ECO:0007669"/>
    <property type="project" value="TreeGrafter"/>
</dbReference>
<dbReference type="InterPro" id="IPR022780">
    <property type="entry name" value="Dynein_light_int_chain"/>
</dbReference>
<protein>
    <recommendedName>
        <fullName evidence="13">Dynein light intermediate chain</fullName>
    </recommendedName>
</protein>
<dbReference type="PANTHER" id="PTHR12688:SF1">
    <property type="entry name" value="CYTOPLASMIC DYNEIN 1 LIGHT INTERMEDIATE CHAIN 2"/>
    <property type="match status" value="1"/>
</dbReference>
<dbReference type="GO" id="GO:0005524">
    <property type="term" value="F:ATP binding"/>
    <property type="evidence" value="ECO:0007669"/>
    <property type="project" value="UniProtKB-KW"/>
</dbReference>
<keyword evidence="3" id="KW-0488">Methylation</keyword>
<keyword evidence="7 13" id="KW-0547">Nucleotide-binding</keyword>
<dbReference type="EMBL" id="PPHD01014701">
    <property type="protein sequence ID" value="POI29594.1"/>
    <property type="molecule type" value="Genomic_DNA"/>
</dbReference>
<evidence type="ECO:0000256" key="1">
    <source>
        <dbReference type="ARBA" id="ARBA00004245"/>
    </source>
</evidence>
<dbReference type="GO" id="GO:0007018">
    <property type="term" value="P:microtubule-based movement"/>
    <property type="evidence" value="ECO:0007669"/>
    <property type="project" value="InterPro"/>
</dbReference>
<evidence type="ECO:0000256" key="4">
    <source>
        <dbReference type="ARBA" id="ARBA00022490"/>
    </source>
</evidence>
<gene>
    <name evidence="14" type="ORF">CIB84_006656</name>
</gene>
<evidence type="ECO:0000313" key="14">
    <source>
        <dbReference type="EMBL" id="POI29594.1"/>
    </source>
</evidence>
<dbReference type="InterPro" id="IPR008467">
    <property type="entry name" value="Dynein1_light_intermed_chain"/>
</dbReference>
<evidence type="ECO:0000256" key="9">
    <source>
        <dbReference type="ARBA" id="ARBA00023017"/>
    </source>
</evidence>
<reference evidence="14 15" key="1">
    <citation type="submission" date="2018-01" db="EMBL/GenBank/DDBJ databases">
        <title>Comparison of the Chinese Bamboo Partridge and Red Junglefowl genome sequences highlights the importance of demography in genome evolution.</title>
        <authorList>
            <person name="Tiley G.P."/>
            <person name="Kimball R.T."/>
            <person name="Braun E.L."/>
            <person name="Burleigh J.G."/>
        </authorList>
    </citation>
    <scope>NUCLEOTIDE SEQUENCE [LARGE SCALE GENOMIC DNA]</scope>
    <source>
        <strain evidence="14">RTK389</strain>
        <tissue evidence="14">Blood</tissue>
    </source>
</reference>
<keyword evidence="11 13" id="KW-0206">Cytoskeleton</keyword>
<sequence length="66" mass="7498">SVSVISVAQKTKLSFNSFHRPAGWDNEKKIAILHENFTTVKPDDAYEDFIAKPPVRKVRIGELFPL</sequence>
<dbReference type="OrthoDB" id="27603at2759"/>
<name>A0A2P4SZQ4_BAMTH</name>
<evidence type="ECO:0000256" key="8">
    <source>
        <dbReference type="ARBA" id="ARBA00022840"/>
    </source>
</evidence>
<keyword evidence="4 13" id="KW-0963">Cytoplasm</keyword>
<evidence type="ECO:0000256" key="6">
    <source>
        <dbReference type="ARBA" id="ARBA00022701"/>
    </source>
</evidence>
<dbReference type="Pfam" id="PF05783">
    <property type="entry name" value="DLIC"/>
    <property type="match status" value="1"/>
</dbReference>
<dbReference type="AlphaFoldDB" id="A0A2P4SZQ4"/>
<evidence type="ECO:0000256" key="11">
    <source>
        <dbReference type="ARBA" id="ARBA00023212"/>
    </source>
</evidence>
<evidence type="ECO:0000256" key="7">
    <source>
        <dbReference type="ARBA" id="ARBA00022741"/>
    </source>
</evidence>
<dbReference type="PANTHER" id="PTHR12688">
    <property type="entry name" value="DYNEIN LIGHT INTERMEDIATE CHAIN"/>
    <property type="match status" value="1"/>
</dbReference>
<dbReference type="GO" id="GO:0005874">
    <property type="term" value="C:microtubule"/>
    <property type="evidence" value="ECO:0007669"/>
    <property type="project" value="UniProtKB-KW"/>
</dbReference>
<keyword evidence="8 13" id="KW-0067">ATP-binding</keyword>
<dbReference type="Proteomes" id="UP000237246">
    <property type="component" value="Unassembled WGS sequence"/>
</dbReference>
<keyword evidence="15" id="KW-1185">Reference proteome</keyword>